<keyword evidence="2" id="KW-1185">Reference proteome</keyword>
<sequence>MNTPEFKYNVLKKAERSDFIGELVKDRILCEYDLVASEAKYTLYYVNFLNQLPSTEKKHHQDNQVSEAMAEYFNCIENHDNSLFTLKELSDVLTGHYQMIKL</sequence>
<protein>
    <submittedName>
        <fullName evidence="1">Uncharacterized protein</fullName>
    </submittedName>
</protein>
<comment type="caution">
    <text evidence="1">The sequence shown here is derived from an EMBL/GenBank/DDBJ whole genome shotgun (WGS) entry which is preliminary data.</text>
</comment>
<gene>
    <name evidence="1" type="ORF">TNCV_4647101</name>
</gene>
<evidence type="ECO:0000313" key="1">
    <source>
        <dbReference type="EMBL" id="GFY19538.1"/>
    </source>
</evidence>
<dbReference type="AlphaFoldDB" id="A0A8X6VRH5"/>
<dbReference type="EMBL" id="BMAU01021353">
    <property type="protein sequence ID" value="GFY19538.1"/>
    <property type="molecule type" value="Genomic_DNA"/>
</dbReference>
<organism evidence="1 2">
    <name type="scientific">Trichonephila clavipes</name>
    <name type="common">Golden silk orbweaver</name>
    <name type="synonym">Nephila clavipes</name>
    <dbReference type="NCBI Taxonomy" id="2585209"/>
    <lineage>
        <taxon>Eukaryota</taxon>
        <taxon>Metazoa</taxon>
        <taxon>Ecdysozoa</taxon>
        <taxon>Arthropoda</taxon>
        <taxon>Chelicerata</taxon>
        <taxon>Arachnida</taxon>
        <taxon>Araneae</taxon>
        <taxon>Araneomorphae</taxon>
        <taxon>Entelegynae</taxon>
        <taxon>Araneoidea</taxon>
        <taxon>Nephilidae</taxon>
        <taxon>Trichonephila</taxon>
    </lineage>
</organism>
<name>A0A8X6VRH5_TRICX</name>
<evidence type="ECO:0000313" key="2">
    <source>
        <dbReference type="Proteomes" id="UP000887159"/>
    </source>
</evidence>
<proteinExistence type="predicted"/>
<reference evidence="1" key="1">
    <citation type="submission" date="2020-08" db="EMBL/GenBank/DDBJ databases">
        <title>Multicomponent nature underlies the extraordinary mechanical properties of spider dragline silk.</title>
        <authorList>
            <person name="Kono N."/>
            <person name="Nakamura H."/>
            <person name="Mori M."/>
            <person name="Yoshida Y."/>
            <person name="Ohtoshi R."/>
            <person name="Malay A.D."/>
            <person name="Moran D.A.P."/>
            <person name="Tomita M."/>
            <person name="Numata K."/>
            <person name="Arakawa K."/>
        </authorList>
    </citation>
    <scope>NUCLEOTIDE SEQUENCE</scope>
</reference>
<dbReference type="Proteomes" id="UP000887159">
    <property type="component" value="Unassembled WGS sequence"/>
</dbReference>
<accession>A0A8X6VRH5</accession>